<dbReference type="EMBL" id="CACVKT020000204">
    <property type="protein sequence ID" value="CAC5357417.1"/>
    <property type="molecule type" value="Genomic_DNA"/>
</dbReference>
<evidence type="ECO:0000313" key="6">
    <source>
        <dbReference type="EMBL" id="CAC5357417.1"/>
    </source>
</evidence>
<dbReference type="InterPro" id="IPR002172">
    <property type="entry name" value="LDrepeatLR_classA_rpt"/>
</dbReference>
<dbReference type="SMART" id="SM00192">
    <property type="entry name" value="LDLa"/>
    <property type="match status" value="1"/>
</dbReference>
<dbReference type="InterPro" id="IPR035914">
    <property type="entry name" value="Sperma_CUB_dom_sf"/>
</dbReference>
<protein>
    <recommendedName>
        <fullName evidence="5">CUB domain-containing protein</fullName>
    </recommendedName>
</protein>
<keyword evidence="4" id="KW-0812">Transmembrane</keyword>
<evidence type="ECO:0000256" key="1">
    <source>
        <dbReference type="ARBA" id="ARBA00023157"/>
    </source>
</evidence>
<sequence length="359" mass="40277">MKNPECQEYKYLGGATVYSHDKQFTEYYDHMISCQMTFKAENEGWKLVLRFVNLDIPDRTDRICNDAIYVFDSDQILHPFEEAGGNFGLCGNEVPTEPMQSSGQFITVHFRTDEKGPRGTGFKFIVTAFSEVGVELGADYYQKFNSCASRFTCNNKWCIDEDLVCDDIDHCTDSSDELDTGPSNCGEDESHFLEKFFSLGITASVTITVGSLIVIIVFIVVIACCCRRTFCKPHQETSGTTSTATSIVANGTPIPNQGHQYPIHHHPQQYQHSHQGYFPMQPVYPTNNHTSMYTPYMREGYINAPSVYSSNSQTHSQPTSYHRSYTPTSSRSGKSNKSNNSTSVTYSQGTDKVTLPVNL</sequence>
<dbReference type="SUPFAM" id="SSF57424">
    <property type="entry name" value="LDL receptor-like module"/>
    <property type="match status" value="1"/>
</dbReference>
<evidence type="ECO:0000259" key="5">
    <source>
        <dbReference type="PROSITE" id="PS01180"/>
    </source>
</evidence>
<feature type="transmembrane region" description="Helical" evidence="4">
    <location>
        <begin position="196"/>
        <end position="223"/>
    </location>
</feature>
<dbReference type="Gene3D" id="4.10.400.10">
    <property type="entry name" value="Low-density Lipoprotein Receptor"/>
    <property type="match status" value="1"/>
</dbReference>
<feature type="domain" description="CUB" evidence="5">
    <location>
        <begin position="6"/>
        <end position="129"/>
    </location>
</feature>
<dbReference type="InterPro" id="IPR000859">
    <property type="entry name" value="CUB_dom"/>
</dbReference>
<organism evidence="6 7">
    <name type="scientific">Mytilus coruscus</name>
    <name type="common">Sea mussel</name>
    <dbReference type="NCBI Taxonomy" id="42192"/>
    <lineage>
        <taxon>Eukaryota</taxon>
        <taxon>Metazoa</taxon>
        <taxon>Spiralia</taxon>
        <taxon>Lophotrochozoa</taxon>
        <taxon>Mollusca</taxon>
        <taxon>Bivalvia</taxon>
        <taxon>Autobranchia</taxon>
        <taxon>Pteriomorphia</taxon>
        <taxon>Mytilida</taxon>
        <taxon>Mytiloidea</taxon>
        <taxon>Mytilidae</taxon>
        <taxon>Mytilinae</taxon>
        <taxon>Mytilus</taxon>
    </lineage>
</organism>
<dbReference type="Gene3D" id="2.60.120.290">
    <property type="entry name" value="Spermadhesin, CUB domain"/>
    <property type="match status" value="1"/>
</dbReference>
<evidence type="ECO:0000256" key="3">
    <source>
        <dbReference type="SAM" id="MobiDB-lite"/>
    </source>
</evidence>
<accession>A0A6J7ZW51</accession>
<dbReference type="InterPro" id="IPR036055">
    <property type="entry name" value="LDL_receptor-like_sf"/>
</dbReference>
<dbReference type="AlphaFoldDB" id="A0A6J7ZW51"/>
<feature type="disulfide bond" evidence="2">
    <location>
        <begin position="153"/>
        <end position="171"/>
    </location>
</feature>
<dbReference type="PANTHER" id="PTHR24652:SF69">
    <property type="entry name" value="CUB DOMAIN-CONTAINING PROTEIN"/>
    <property type="match status" value="1"/>
</dbReference>
<keyword evidence="7" id="KW-1185">Reference proteome</keyword>
<keyword evidence="1 2" id="KW-1015">Disulfide bond</keyword>
<dbReference type="Proteomes" id="UP000507470">
    <property type="component" value="Unassembled WGS sequence"/>
</dbReference>
<name>A0A6J7ZW51_MYTCO</name>
<evidence type="ECO:0000256" key="2">
    <source>
        <dbReference type="PROSITE-ProRule" id="PRU00124"/>
    </source>
</evidence>
<evidence type="ECO:0000256" key="4">
    <source>
        <dbReference type="SAM" id="Phobius"/>
    </source>
</evidence>
<dbReference type="OrthoDB" id="6514358at2759"/>
<comment type="caution">
    <text evidence="2">Lacks conserved residue(s) required for the propagation of feature annotation.</text>
</comment>
<keyword evidence="4" id="KW-1133">Transmembrane helix</keyword>
<keyword evidence="4" id="KW-0472">Membrane</keyword>
<dbReference type="PROSITE" id="PS50068">
    <property type="entry name" value="LDLRA_2"/>
    <property type="match status" value="1"/>
</dbReference>
<dbReference type="PANTHER" id="PTHR24652">
    <property type="entry name" value="LOW-DENSITY LIPOPROTEIN RECEPTOR CLASS A DOMAIN-CONTAINING PROTEIN 2"/>
    <property type="match status" value="1"/>
</dbReference>
<feature type="compositionally biased region" description="Polar residues" evidence="3">
    <location>
        <begin position="307"/>
        <end position="327"/>
    </location>
</feature>
<evidence type="ECO:0000313" key="7">
    <source>
        <dbReference type="Proteomes" id="UP000507470"/>
    </source>
</evidence>
<reference evidence="6 7" key="1">
    <citation type="submission" date="2020-06" db="EMBL/GenBank/DDBJ databases">
        <authorList>
            <person name="Li R."/>
            <person name="Bekaert M."/>
        </authorList>
    </citation>
    <scope>NUCLEOTIDE SEQUENCE [LARGE SCALE GENOMIC DNA]</scope>
    <source>
        <strain evidence="7">wild</strain>
    </source>
</reference>
<feature type="region of interest" description="Disordered" evidence="3">
    <location>
        <begin position="307"/>
        <end position="359"/>
    </location>
</feature>
<dbReference type="CDD" id="cd00112">
    <property type="entry name" value="LDLa"/>
    <property type="match status" value="1"/>
</dbReference>
<proteinExistence type="predicted"/>
<feature type="compositionally biased region" description="Low complexity" evidence="3">
    <location>
        <begin position="328"/>
        <end position="347"/>
    </location>
</feature>
<dbReference type="PROSITE" id="PS01180">
    <property type="entry name" value="CUB"/>
    <property type="match status" value="1"/>
</dbReference>
<dbReference type="InterPro" id="IPR042333">
    <property type="entry name" value="LRAD2/Mig-13-like"/>
</dbReference>
<gene>
    <name evidence="6" type="ORF">MCOR_1097</name>
</gene>
<dbReference type="SUPFAM" id="SSF49854">
    <property type="entry name" value="Spermadhesin, CUB domain"/>
    <property type="match status" value="1"/>
</dbReference>